<organism evidence="2 4">
    <name type="scientific">Dracunculus medinensis</name>
    <name type="common">Guinea worm</name>
    <dbReference type="NCBI Taxonomy" id="318479"/>
    <lineage>
        <taxon>Eukaryota</taxon>
        <taxon>Metazoa</taxon>
        <taxon>Ecdysozoa</taxon>
        <taxon>Nematoda</taxon>
        <taxon>Chromadorea</taxon>
        <taxon>Rhabditida</taxon>
        <taxon>Spirurina</taxon>
        <taxon>Dracunculoidea</taxon>
        <taxon>Dracunculidae</taxon>
        <taxon>Dracunculus</taxon>
    </lineage>
</organism>
<dbReference type="WBParaSite" id="DME_0000010301-mRNA-1">
    <property type="protein sequence ID" value="DME_0000010301-mRNA-1"/>
    <property type="gene ID" value="DME_0000010301"/>
</dbReference>
<proteinExistence type="predicted"/>
<keyword evidence="3" id="KW-1185">Reference proteome</keyword>
<dbReference type="OrthoDB" id="10261046at2759"/>
<protein>
    <submittedName>
        <fullName evidence="4">AP complex mu/sigma subunit domain-containing protein</fullName>
    </submittedName>
</protein>
<sequence>MPGSPLAIEVQVHHILSVMGGMVLETNMNEILLRLQKQEILEKQELTILKVPSEFDYDTAKNYAVDVTSVDSLATKEQIRWRLIEISETQIFSIAFIWFDAFGTDMVISIHKA</sequence>
<dbReference type="EMBL" id="UYYG01001150">
    <property type="protein sequence ID" value="VDN54490.1"/>
    <property type="molecule type" value="Genomic_DNA"/>
</dbReference>
<evidence type="ECO:0000313" key="3">
    <source>
        <dbReference type="Proteomes" id="UP000274756"/>
    </source>
</evidence>
<reference evidence="4" key="1">
    <citation type="submission" date="2016-04" db="UniProtKB">
        <authorList>
            <consortium name="WormBaseParasite"/>
        </authorList>
    </citation>
    <scope>IDENTIFICATION</scope>
</reference>
<accession>A0A0N4U0L8</accession>
<evidence type="ECO:0000313" key="2">
    <source>
        <dbReference type="Proteomes" id="UP000038040"/>
    </source>
</evidence>
<evidence type="ECO:0000313" key="1">
    <source>
        <dbReference type="EMBL" id="VDN54490.1"/>
    </source>
</evidence>
<reference evidence="1 3" key="2">
    <citation type="submission" date="2018-11" db="EMBL/GenBank/DDBJ databases">
        <authorList>
            <consortium name="Pathogen Informatics"/>
        </authorList>
    </citation>
    <scope>NUCLEOTIDE SEQUENCE [LARGE SCALE GENOMIC DNA]</scope>
</reference>
<dbReference type="AlphaFoldDB" id="A0A0N4U0L8"/>
<name>A0A0N4U0L8_DRAME</name>
<evidence type="ECO:0000313" key="4">
    <source>
        <dbReference type="WBParaSite" id="DME_0000010301-mRNA-1"/>
    </source>
</evidence>
<dbReference type="Proteomes" id="UP000274756">
    <property type="component" value="Unassembled WGS sequence"/>
</dbReference>
<gene>
    <name evidence="1" type="ORF">DME_LOCUS4463</name>
</gene>
<dbReference type="Proteomes" id="UP000038040">
    <property type="component" value="Unplaced"/>
</dbReference>